<dbReference type="Proteomes" id="UP000289260">
    <property type="component" value="Chromosome"/>
</dbReference>
<keyword evidence="4" id="KW-1185">Reference proteome</keyword>
<reference evidence="3 4" key="1">
    <citation type="submission" date="2019-02" db="EMBL/GenBank/DDBJ databases">
        <authorList>
            <person name="Sun L."/>
            <person name="Pan D."/>
            <person name="Wu X."/>
        </authorList>
    </citation>
    <scope>NUCLEOTIDE SEQUENCE [LARGE SCALE GENOMIC DNA]</scope>
    <source>
        <strain evidence="3 4">JW-1</strain>
    </source>
</reference>
<dbReference type="PANTHER" id="PTHR46268">
    <property type="entry name" value="STRESS RESPONSE PROTEIN NHAX"/>
    <property type="match status" value="1"/>
</dbReference>
<dbReference type="Pfam" id="PF00582">
    <property type="entry name" value="Usp"/>
    <property type="match status" value="2"/>
</dbReference>
<feature type="domain" description="UspA" evidence="2">
    <location>
        <begin position="3"/>
        <end position="138"/>
    </location>
</feature>
<dbReference type="CDD" id="cd00293">
    <property type="entry name" value="USP-like"/>
    <property type="match status" value="1"/>
</dbReference>
<organism evidence="3 4">
    <name type="scientific">Leucobacter triazinivorans</name>
    <dbReference type="NCBI Taxonomy" id="1784719"/>
    <lineage>
        <taxon>Bacteria</taxon>
        <taxon>Bacillati</taxon>
        <taxon>Actinomycetota</taxon>
        <taxon>Actinomycetes</taxon>
        <taxon>Micrococcales</taxon>
        <taxon>Microbacteriaceae</taxon>
        <taxon>Leucobacter</taxon>
    </lineage>
</organism>
<dbReference type="EMBL" id="CP035806">
    <property type="protein sequence ID" value="QBE49815.1"/>
    <property type="molecule type" value="Genomic_DNA"/>
</dbReference>
<gene>
    <name evidence="3" type="ORF">EVS81_14085</name>
</gene>
<feature type="domain" description="UspA" evidence="2">
    <location>
        <begin position="151"/>
        <end position="294"/>
    </location>
</feature>
<dbReference type="SUPFAM" id="SSF52402">
    <property type="entry name" value="Adenine nucleotide alpha hydrolases-like"/>
    <property type="match status" value="2"/>
</dbReference>
<dbReference type="RefSeq" id="WP_130110928.1">
    <property type="nucleotide sequence ID" value="NZ_CP035806.1"/>
</dbReference>
<protein>
    <submittedName>
        <fullName evidence="3">Universal stress protein</fullName>
    </submittedName>
</protein>
<proteinExistence type="inferred from homology"/>
<evidence type="ECO:0000259" key="2">
    <source>
        <dbReference type="Pfam" id="PF00582"/>
    </source>
</evidence>
<sequence>MSIVVGIAPGHELRGPLQLGALLARSYDRRLVVAVVNSAAWPPNRSHGVVDGEYQEFVSAEARSVLDEARGIVPGDLAAEYLVHRSSSARRGLLELCEAHDAMRLVVGAKGEGPAGEISLGSVVTGLLHGARVPVAVAPRGYTVADSARLERITAAYSGSETSGELVLGAAAVAAEAGCGIRIASFHARPRAYASAAVGLDAEDGVIAEWESVIRDEVGQLLGDISRFEARPASVSVAVGASAGWHEALRAIDWRAAEVLLVGSSSLGPLARISLGSHAVKIMRHSPVPVVVVPRRATEEYTAQAPVSG</sequence>
<dbReference type="AlphaFoldDB" id="A0A4P6KH17"/>
<evidence type="ECO:0000313" key="3">
    <source>
        <dbReference type="EMBL" id="QBE49815.1"/>
    </source>
</evidence>
<name>A0A4P6KH17_9MICO</name>
<dbReference type="PANTHER" id="PTHR46268:SF6">
    <property type="entry name" value="UNIVERSAL STRESS PROTEIN UP12"/>
    <property type="match status" value="1"/>
</dbReference>
<accession>A0A4P6KH17</accession>
<dbReference type="OrthoDB" id="5242641at2"/>
<evidence type="ECO:0000256" key="1">
    <source>
        <dbReference type="ARBA" id="ARBA00008791"/>
    </source>
</evidence>
<comment type="similarity">
    <text evidence="1">Belongs to the universal stress protein A family.</text>
</comment>
<dbReference type="InterPro" id="IPR014729">
    <property type="entry name" value="Rossmann-like_a/b/a_fold"/>
</dbReference>
<evidence type="ECO:0000313" key="4">
    <source>
        <dbReference type="Proteomes" id="UP000289260"/>
    </source>
</evidence>
<dbReference type="InterPro" id="IPR006016">
    <property type="entry name" value="UspA"/>
</dbReference>
<dbReference type="Gene3D" id="3.40.50.620">
    <property type="entry name" value="HUPs"/>
    <property type="match status" value="2"/>
</dbReference>
<dbReference type="KEGG" id="ltr:EVS81_14085"/>